<accession>A0A9P8DCF4</accession>
<dbReference type="EMBL" id="JAHBCI010000007">
    <property type="protein sequence ID" value="KAG9499216.1"/>
    <property type="molecule type" value="Genomic_DNA"/>
</dbReference>
<protein>
    <submittedName>
        <fullName evidence="1">Uncharacterized protein</fullName>
    </submittedName>
</protein>
<name>A0A9P8DCF4_9HYPO</name>
<proteinExistence type="predicted"/>
<evidence type="ECO:0000313" key="2">
    <source>
        <dbReference type="Proteomes" id="UP000827133"/>
    </source>
</evidence>
<reference evidence="1" key="1">
    <citation type="journal article" date="2021" name="Mol. Plant Microbe Interact.">
        <title>Telomere to telomere genome assembly of Fusarium musae F31, causal agent of crown rot disease of banana.</title>
        <authorList>
            <person name="Degradi L."/>
            <person name="Tava V."/>
            <person name="Kunova A."/>
            <person name="Cortesi P."/>
            <person name="Saracchi M."/>
            <person name="Pasquali M."/>
        </authorList>
    </citation>
    <scope>NUCLEOTIDE SEQUENCE</scope>
    <source>
        <strain evidence="1">F31</strain>
    </source>
</reference>
<dbReference type="Proteomes" id="UP000827133">
    <property type="component" value="Unassembled WGS sequence"/>
</dbReference>
<dbReference type="AlphaFoldDB" id="A0A9P8DCF4"/>
<evidence type="ECO:0000313" key="1">
    <source>
        <dbReference type="EMBL" id="KAG9499216.1"/>
    </source>
</evidence>
<gene>
    <name evidence="1" type="ORF">J7337_010035</name>
</gene>
<dbReference type="KEGG" id="fmu:J7337_010035"/>
<comment type="caution">
    <text evidence="1">The sequence shown here is derived from an EMBL/GenBank/DDBJ whole genome shotgun (WGS) entry which is preliminary data.</text>
</comment>
<sequence>MKDSLDVLTVGTEVLPPGGTDVVFQLGETLLVDAASSEDDEPGSDIVGNGTMDPLEVLEVGIEVLPPEGREVVFQLGGKLLPVVASAEDERLGNDTVGNGTNDPLEVLIVGTDTLPPDGREVLFQLGPRLLPEVISVEEGFAEVEALSVGNELLPPGGRAVLFQLGPTLLPELGPKLLPELPWLGIDKVGNGTNVPLEMLTVGTEPFPLDVVPFQLGPTLPLDEPPEPAETEAVGNGTKVSLKILTVGTEPLPPETDVVPFHPGPTLLLGERPELADSEAVGNGIVIVGNEPFLPSEVVFQFGAALPLDEPPGFVRSEAVGNGMKLPLERLTVGIERFPVGAKVVFQAGPTLPPVIPEPVVTDTVAPESVGRGPVPEILPLGAVTLELHPVKRVPLCTGLDVEIPGTDHGSELLVVPDLVTPDEWVDACDVTLWVPLPDGEVDAWSSLEKDAEKGPWVSPGDSVVVFHEAAEFDPVRLSLTVPVVGLLLLAYDVLGVSPVVSLTVVSAPDAAV</sequence>
<keyword evidence="2" id="KW-1185">Reference proteome</keyword>
<dbReference type="GeneID" id="68317891"/>
<organism evidence="1 2">
    <name type="scientific">Fusarium musae</name>
    <dbReference type="NCBI Taxonomy" id="1042133"/>
    <lineage>
        <taxon>Eukaryota</taxon>
        <taxon>Fungi</taxon>
        <taxon>Dikarya</taxon>
        <taxon>Ascomycota</taxon>
        <taxon>Pezizomycotina</taxon>
        <taxon>Sordariomycetes</taxon>
        <taxon>Hypocreomycetidae</taxon>
        <taxon>Hypocreales</taxon>
        <taxon>Nectriaceae</taxon>
        <taxon>Fusarium</taxon>
    </lineage>
</organism>
<dbReference type="RefSeq" id="XP_044678216.1">
    <property type="nucleotide sequence ID" value="XM_044827622.1"/>
</dbReference>